<protein>
    <submittedName>
        <fullName evidence="3">Biotin--[acetyl-CoA-carboxylase] ligase</fullName>
        <ecNumber evidence="3">6.3.4.15</ecNumber>
    </submittedName>
</protein>
<dbReference type="Gene3D" id="3.30.930.10">
    <property type="entry name" value="Bira Bifunctional Protein, Domain 2"/>
    <property type="match status" value="1"/>
</dbReference>
<keyword evidence="4" id="KW-1185">Reference proteome</keyword>
<dbReference type="EC" id="6.3.4.15" evidence="3"/>
<dbReference type="PANTHER" id="PTHR12835:SF5">
    <property type="entry name" value="BIOTIN--PROTEIN LIGASE"/>
    <property type="match status" value="1"/>
</dbReference>
<dbReference type="GO" id="GO:0004077">
    <property type="term" value="F:biotin--[biotin carboxyl-carrier protein] ligase activity"/>
    <property type="evidence" value="ECO:0007669"/>
    <property type="project" value="UniProtKB-EC"/>
</dbReference>
<dbReference type="InterPro" id="IPR045864">
    <property type="entry name" value="aa-tRNA-synth_II/BPL/LPL"/>
</dbReference>
<comment type="caution">
    <text evidence="3">The sequence shown here is derived from an EMBL/GenBank/DDBJ whole genome shotgun (WGS) entry which is preliminary data.</text>
</comment>
<keyword evidence="1 3" id="KW-0436">Ligase</keyword>
<dbReference type="PROSITE" id="PS51733">
    <property type="entry name" value="BPL_LPL_CATALYTIC"/>
    <property type="match status" value="1"/>
</dbReference>
<sequence>MNIIKLDAIDSTNTFLKKLSVESTLEDYTIVIARNQTSGRGQMGTVWSSEAGKNLTFSIYTRVSHVKKDEQFYISIVISLAILKALKSMGIPDLKVKWPNDILSANYKICGILIENIIKGNQLYASVIGIGLNVNQSSFEGLPNASSMKLITGNYYNHEEIVHQIVYYLKKYETVINKRDFKALLNEYESQLFRKDKPSTFKGKDENIFMGFIKGVSTSGKLRVLLEDEIEKEFDLKEVSLLH</sequence>
<evidence type="ECO:0000313" key="3">
    <source>
        <dbReference type="EMBL" id="NER12359.1"/>
    </source>
</evidence>
<dbReference type="GO" id="GO:0005737">
    <property type="term" value="C:cytoplasm"/>
    <property type="evidence" value="ECO:0007669"/>
    <property type="project" value="TreeGrafter"/>
</dbReference>
<proteinExistence type="predicted"/>
<dbReference type="RefSeq" id="WP_163605385.1">
    <property type="nucleotide sequence ID" value="NZ_JAABOO010000001.1"/>
</dbReference>
<evidence type="ECO:0000256" key="1">
    <source>
        <dbReference type="ARBA" id="ARBA00022598"/>
    </source>
</evidence>
<dbReference type="Pfam" id="PF03099">
    <property type="entry name" value="BPL_LplA_LipB"/>
    <property type="match status" value="1"/>
</dbReference>
<evidence type="ECO:0000313" key="4">
    <source>
        <dbReference type="Proteomes" id="UP000468581"/>
    </source>
</evidence>
<name>A0A6P0UKG6_9FLAO</name>
<dbReference type="CDD" id="cd16442">
    <property type="entry name" value="BPL"/>
    <property type="match status" value="1"/>
</dbReference>
<dbReference type="AlphaFoldDB" id="A0A6P0UKG6"/>
<reference evidence="3 4" key="1">
    <citation type="submission" date="2020-01" db="EMBL/GenBank/DDBJ databases">
        <title>Leptobacterium flavescens.</title>
        <authorList>
            <person name="Wang G."/>
        </authorList>
    </citation>
    <scope>NUCLEOTIDE SEQUENCE [LARGE SCALE GENOMIC DNA]</scope>
    <source>
        <strain evidence="3 4">KCTC 22160</strain>
    </source>
</reference>
<dbReference type="InterPro" id="IPR004143">
    <property type="entry name" value="BPL_LPL_catalytic"/>
</dbReference>
<dbReference type="SUPFAM" id="SSF55681">
    <property type="entry name" value="Class II aaRS and biotin synthetases"/>
    <property type="match status" value="1"/>
</dbReference>
<dbReference type="EMBL" id="JAABOO010000001">
    <property type="protein sequence ID" value="NER12359.1"/>
    <property type="molecule type" value="Genomic_DNA"/>
</dbReference>
<feature type="domain" description="BPL/LPL catalytic" evidence="2">
    <location>
        <begin position="1"/>
        <end position="177"/>
    </location>
</feature>
<organism evidence="3 4">
    <name type="scientific">Leptobacterium flavescens</name>
    <dbReference type="NCBI Taxonomy" id="472055"/>
    <lineage>
        <taxon>Bacteria</taxon>
        <taxon>Pseudomonadati</taxon>
        <taxon>Bacteroidota</taxon>
        <taxon>Flavobacteriia</taxon>
        <taxon>Flavobacteriales</taxon>
        <taxon>Flavobacteriaceae</taxon>
        <taxon>Leptobacterium</taxon>
    </lineage>
</organism>
<dbReference type="NCBIfam" id="TIGR00121">
    <property type="entry name" value="birA_ligase"/>
    <property type="match status" value="1"/>
</dbReference>
<dbReference type="PANTHER" id="PTHR12835">
    <property type="entry name" value="BIOTIN PROTEIN LIGASE"/>
    <property type="match status" value="1"/>
</dbReference>
<dbReference type="Proteomes" id="UP000468581">
    <property type="component" value="Unassembled WGS sequence"/>
</dbReference>
<gene>
    <name evidence="3" type="ORF">GWK08_02815</name>
</gene>
<dbReference type="InterPro" id="IPR004408">
    <property type="entry name" value="Biotin_CoA_COase_ligase"/>
</dbReference>
<evidence type="ECO:0000259" key="2">
    <source>
        <dbReference type="PROSITE" id="PS51733"/>
    </source>
</evidence>
<accession>A0A6P0UKG6</accession>